<keyword evidence="3" id="KW-0479">Metal-binding</keyword>
<feature type="region of interest" description="Disordered" evidence="7">
    <location>
        <begin position="20"/>
        <end position="56"/>
    </location>
</feature>
<dbReference type="Pfam" id="PF00675">
    <property type="entry name" value="Peptidase_M16"/>
    <property type="match status" value="1"/>
</dbReference>
<reference evidence="11" key="1">
    <citation type="submission" date="2022-03" db="EMBL/GenBank/DDBJ databases">
        <authorList>
            <person name="Tunstrom K."/>
        </authorList>
    </citation>
    <scope>NUCLEOTIDE SEQUENCE</scope>
</reference>
<comment type="similarity">
    <text evidence="1">Belongs to the peptidase M16 family.</text>
</comment>
<sequence>MVIFLFIFPKDTDGFKNKKRRLSSDVTVPQCTPRSPSQGQSSTETRPGTSSDSSTGVIKKYDDIVKSPNDKREYRGLQLANRLKVLLISDTTTDKSAAALDVNIGFLSDPDELPGLAHLCEHMLSLAIVKYDKYPNGIEFRRFLSTHGGLYYAFTFMDHTSYYFSLLPQHLAKVLDIFARLLMSPQFTEMATGRELSSINSEHQNNASSDIWRLIQLNKSTADPKHPYHKFGAGNKETLEIIPKEKGINVHKEVLKFHQKWYSSNIMTLIVMGKESLDELEKMVLKLFSAVEDKSVTAPTWPDHPFPPHLRAKRTYYYPVKHLRFLSIDFPIPDMRKHYKSGPRYYLSQLLEHKGPGSLLSVLKARGWSNNLIPSRRIDARGFAFFTVQVDLTEAGVDHIDEIVELVFQYIAMLKKQGPQRRVWEEQRDLLALEFRFRDAPDALIAVEAHAHKLQDVPMQDILSASYLMTEWRPDLIENLLELLTPDNVRVEVGAKGIIKDIDQTALKETLDSIDWVERCSRCFEKKCTQTEPWYGTKYLQEDIDKETLAKWKAVELNPELHLPLPNEFIPARLELEKSSDPTADAIAPVIIKVLLTDTVCVCQAYTAKVGGNNYQWVHIEQFAVDVGLVYKPGDTNFEQFLKDYDSQLQQRKRSIVFGDYNINLLENNKRLTEYKNQDIGC</sequence>
<dbReference type="InterPro" id="IPR011765">
    <property type="entry name" value="Pept_M16_N"/>
</dbReference>
<organism evidence="11 12">
    <name type="scientific">Euphydryas editha</name>
    <name type="common">Edith's checkerspot</name>
    <dbReference type="NCBI Taxonomy" id="104508"/>
    <lineage>
        <taxon>Eukaryota</taxon>
        <taxon>Metazoa</taxon>
        <taxon>Ecdysozoa</taxon>
        <taxon>Arthropoda</taxon>
        <taxon>Hexapoda</taxon>
        <taxon>Insecta</taxon>
        <taxon>Pterygota</taxon>
        <taxon>Neoptera</taxon>
        <taxon>Endopterygota</taxon>
        <taxon>Lepidoptera</taxon>
        <taxon>Glossata</taxon>
        <taxon>Ditrysia</taxon>
        <taxon>Papilionoidea</taxon>
        <taxon>Nymphalidae</taxon>
        <taxon>Nymphalinae</taxon>
        <taxon>Euphydryas</taxon>
    </lineage>
</organism>
<dbReference type="GO" id="GO:0005829">
    <property type="term" value="C:cytosol"/>
    <property type="evidence" value="ECO:0007669"/>
    <property type="project" value="TreeGrafter"/>
</dbReference>
<dbReference type="EMBL" id="CAKOGL010000023">
    <property type="protein sequence ID" value="CAH2101007.1"/>
    <property type="molecule type" value="Genomic_DNA"/>
</dbReference>
<keyword evidence="12" id="KW-1185">Reference proteome</keyword>
<dbReference type="Gene3D" id="3.30.830.10">
    <property type="entry name" value="Metalloenzyme, LuxS/M16 peptidase-like"/>
    <property type="match status" value="2"/>
</dbReference>
<evidence type="ECO:0000313" key="11">
    <source>
        <dbReference type="EMBL" id="CAH2101007.1"/>
    </source>
</evidence>
<comment type="caution">
    <text evidence="11">The sequence shown here is derived from an EMBL/GenBank/DDBJ whole genome shotgun (WGS) entry which is preliminary data.</text>
</comment>
<dbReference type="GO" id="GO:0051603">
    <property type="term" value="P:proteolysis involved in protein catabolic process"/>
    <property type="evidence" value="ECO:0007669"/>
    <property type="project" value="TreeGrafter"/>
</dbReference>
<feature type="domain" description="Peptidase M16 C-terminal" evidence="9">
    <location>
        <begin position="252"/>
        <end position="429"/>
    </location>
</feature>
<evidence type="ECO:0000256" key="3">
    <source>
        <dbReference type="ARBA" id="ARBA00022723"/>
    </source>
</evidence>
<keyword evidence="4" id="KW-0378">Hydrolase</keyword>
<name>A0AAU9UP99_EUPED</name>
<evidence type="ECO:0008006" key="13">
    <source>
        <dbReference type="Google" id="ProtNLM"/>
    </source>
</evidence>
<dbReference type="PANTHER" id="PTHR43690">
    <property type="entry name" value="NARDILYSIN"/>
    <property type="match status" value="1"/>
</dbReference>
<dbReference type="AlphaFoldDB" id="A0AAU9UP99"/>
<gene>
    <name evidence="11" type="ORF">EEDITHA_LOCUS15808</name>
</gene>
<accession>A0AAU9UP99</accession>
<dbReference type="InterPro" id="IPR007863">
    <property type="entry name" value="Peptidase_M16_C"/>
</dbReference>
<feature type="domain" description="Peptidase M16 N-terminal" evidence="8">
    <location>
        <begin position="84"/>
        <end position="225"/>
    </location>
</feature>
<evidence type="ECO:0000256" key="5">
    <source>
        <dbReference type="ARBA" id="ARBA00022833"/>
    </source>
</evidence>
<evidence type="ECO:0000259" key="8">
    <source>
        <dbReference type="Pfam" id="PF00675"/>
    </source>
</evidence>
<dbReference type="SUPFAM" id="SSF63411">
    <property type="entry name" value="LuxS/MPP-like metallohydrolase"/>
    <property type="match status" value="2"/>
</dbReference>
<feature type="compositionally biased region" description="Polar residues" evidence="7">
    <location>
        <begin position="24"/>
        <end position="56"/>
    </location>
</feature>
<dbReference type="FunFam" id="3.30.830.10:FF:000004">
    <property type="entry name" value="Putative insulin-degrading enzyme"/>
    <property type="match status" value="1"/>
</dbReference>
<evidence type="ECO:0000259" key="9">
    <source>
        <dbReference type="Pfam" id="PF05193"/>
    </source>
</evidence>
<dbReference type="Proteomes" id="UP001153954">
    <property type="component" value="Unassembled WGS sequence"/>
</dbReference>
<keyword evidence="6" id="KW-0482">Metalloprotease</keyword>
<dbReference type="GO" id="GO:0005739">
    <property type="term" value="C:mitochondrion"/>
    <property type="evidence" value="ECO:0007669"/>
    <property type="project" value="TreeGrafter"/>
</dbReference>
<evidence type="ECO:0000256" key="4">
    <source>
        <dbReference type="ARBA" id="ARBA00022801"/>
    </source>
</evidence>
<dbReference type="Pfam" id="PF05193">
    <property type="entry name" value="Peptidase_M16_C"/>
    <property type="match status" value="1"/>
</dbReference>
<dbReference type="InterPro" id="IPR050626">
    <property type="entry name" value="Peptidase_M16"/>
</dbReference>
<dbReference type="InterPro" id="IPR011249">
    <property type="entry name" value="Metalloenz_LuxS/M16"/>
</dbReference>
<evidence type="ECO:0000256" key="1">
    <source>
        <dbReference type="ARBA" id="ARBA00007261"/>
    </source>
</evidence>
<dbReference type="GO" id="GO:0043171">
    <property type="term" value="P:peptide catabolic process"/>
    <property type="evidence" value="ECO:0007669"/>
    <property type="project" value="TreeGrafter"/>
</dbReference>
<keyword evidence="5" id="KW-0862">Zinc</keyword>
<evidence type="ECO:0000259" key="10">
    <source>
        <dbReference type="Pfam" id="PF16187"/>
    </source>
</evidence>
<dbReference type="GO" id="GO:0004222">
    <property type="term" value="F:metalloendopeptidase activity"/>
    <property type="evidence" value="ECO:0007669"/>
    <property type="project" value="TreeGrafter"/>
</dbReference>
<protein>
    <recommendedName>
        <fullName evidence="13">Insulin-degrading enzyme</fullName>
    </recommendedName>
</protein>
<dbReference type="GO" id="GO:0046872">
    <property type="term" value="F:metal ion binding"/>
    <property type="evidence" value="ECO:0007669"/>
    <property type="project" value="UniProtKB-KW"/>
</dbReference>
<dbReference type="FunFam" id="3.30.830.10:FF:000005">
    <property type="entry name" value="nardilysin isoform X1"/>
    <property type="match status" value="1"/>
</dbReference>
<dbReference type="PANTHER" id="PTHR43690:SF18">
    <property type="entry name" value="INSULIN-DEGRADING ENZYME-RELATED"/>
    <property type="match status" value="1"/>
</dbReference>
<dbReference type="InterPro" id="IPR032632">
    <property type="entry name" value="Peptidase_M16_M"/>
</dbReference>
<evidence type="ECO:0000256" key="7">
    <source>
        <dbReference type="SAM" id="MobiDB-lite"/>
    </source>
</evidence>
<evidence type="ECO:0000256" key="2">
    <source>
        <dbReference type="ARBA" id="ARBA00022670"/>
    </source>
</evidence>
<dbReference type="Pfam" id="PF16187">
    <property type="entry name" value="Peptidase_M16_M"/>
    <property type="match status" value="1"/>
</dbReference>
<feature type="domain" description="Peptidase M16 middle/third" evidence="10">
    <location>
        <begin position="435"/>
        <end position="593"/>
    </location>
</feature>
<evidence type="ECO:0000256" key="6">
    <source>
        <dbReference type="ARBA" id="ARBA00023049"/>
    </source>
</evidence>
<proteinExistence type="inferred from homology"/>
<evidence type="ECO:0000313" key="12">
    <source>
        <dbReference type="Proteomes" id="UP001153954"/>
    </source>
</evidence>
<keyword evidence="2" id="KW-0645">Protease</keyword>